<dbReference type="STRING" id="1391654.AKJ09_01520"/>
<keyword evidence="3" id="KW-1185">Reference proteome</keyword>
<evidence type="ECO:0000256" key="1">
    <source>
        <dbReference type="SAM" id="MobiDB-lite"/>
    </source>
</evidence>
<dbReference type="AlphaFoldDB" id="A0A0K1PN88"/>
<reference evidence="2 3" key="1">
    <citation type="submission" date="2015-08" db="EMBL/GenBank/DDBJ databases">
        <authorList>
            <person name="Babu N.S."/>
            <person name="Beckwith C.J."/>
            <person name="Beseler K.G."/>
            <person name="Brison A."/>
            <person name="Carone J.V."/>
            <person name="Caskin T.P."/>
            <person name="Diamond M."/>
            <person name="Durham M.E."/>
            <person name="Foxe J.M."/>
            <person name="Go M."/>
            <person name="Henderson B.A."/>
            <person name="Jones I.B."/>
            <person name="McGettigan J.A."/>
            <person name="Micheletti S.J."/>
            <person name="Nasrallah M.E."/>
            <person name="Ortiz D."/>
            <person name="Piller C.R."/>
            <person name="Privatt S.R."/>
            <person name="Schneider S.L."/>
            <person name="Sharp S."/>
            <person name="Smith T.C."/>
            <person name="Stanton J.D."/>
            <person name="Ullery H.E."/>
            <person name="Wilson R.J."/>
            <person name="Serrano M.G."/>
            <person name="Buck G."/>
            <person name="Lee V."/>
            <person name="Wang Y."/>
            <person name="Carvalho R."/>
            <person name="Voegtly L."/>
            <person name="Shi R."/>
            <person name="Duckworth R."/>
            <person name="Johnson A."/>
            <person name="Loviza R."/>
            <person name="Walstead R."/>
            <person name="Shah Z."/>
            <person name="Kiflezghi M."/>
            <person name="Wade K."/>
            <person name="Ball S.L."/>
            <person name="Bradley K.W."/>
            <person name="Asai D.J."/>
            <person name="Bowman C.A."/>
            <person name="Russell D.A."/>
            <person name="Pope W.H."/>
            <person name="Jacobs-Sera D."/>
            <person name="Hendrix R.W."/>
            <person name="Hatfull G.F."/>
        </authorList>
    </citation>
    <scope>NUCLEOTIDE SEQUENCE [LARGE SCALE GENOMIC DNA]</scope>
    <source>
        <strain evidence="2 3">DSM 27648</strain>
    </source>
</reference>
<feature type="region of interest" description="Disordered" evidence="1">
    <location>
        <begin position="1"/>
        <end position="24"/>
    </location>
</feature>
<evidence type="ECO:0008006" key="4">
    <source>
        <dbReference type="Google" id="ProtNLM"/>
    </source>
</evidence>
<evidence type="ECO:0000313" key="2">
    <source>
        <dbReference type="EMBL" id="AKU94856.1"/>
    </source>
</evidence>
<organism evidence="2 3">
    <name type="scientific">Labilithrix luteola</name>
    <dbReference type="NCBI Taxonomy" id="1391654"/>
    <lineage>
        <taxon>Bacteria</taxon>
        <taxon>Pseudomonadati</taxon>
        <taxon>Myxococcota</taxon>
        <taxon>Polyangia</taxon>
        <taxon>Polyangiales</taxon>
        <taxon>Labilitrichaceae</taxon>
        <taxon>Labilithrix</taxon>
    </lineage>
</organism>
<dbReference type="EMBL" id="CP012333">
    <property type="protein sequence ID" value="AKU94856.1"/>
    <property type="molecule type" value="Genomic_DNA"/>
</dbReference>
<dbReference type="Proteomes" id="UP000064967">
    <property type="component" value="Chromosome"/>
</dbReference>
<accession>A0A0K1PN88</accession>
<feature type="compositionally biased region" description="Low complexity" evidence="1">
    <location>
        <begin position="1"/>
        <end position="13"/>
    </location>
</feature>
<name>A0A0K1PN88_9BACT</name>
<gene>
    <name evidence="2" type="ORF">AKJ09_01520</name>
</gene>
<proteinExistence type="predicted"/>
<sequence>MVPEASAEAASDADASRGDAGGDADADVRTCSNDGFCHTELPAKSWLADVWGDGTGIVWAVGADDKTSLDAGAVLLRWDGKAWTKQTLAAKRLSAIWGSGPTDLWVGGRDGLYHGTGATSDSLTWTKVRGDAIVSLWGSGANDVWAASSTNRFSFDGKILHYAGAGSGGADGWDVDPISSRPMAFRKVWGTSAADVWIGGNEDNGCSANSVCNNGAGTTALHRLPDGTWSQAGSPTFETTPYLGSELTAVRSVTPNDVWIAGSDATNTASFDAYFRGKSKTDGFDWAKGTLGTCFGQVGCANILYTRAIWGARPDDVYLGGDSGQLRHWDGTRMTLMTLTLDALPSTASLMGMWGKPGDDLWIVGSEIALRKSLKVSP</sequence>
<dbReference type="KEGG" id="llu:AKJ09_01520"/>
<evidence type="ECO:0000313" key="3">
    <source>
        <dbReference type="Proteomes" id="UP000064967"/>
    </source>
</evidence>
<protein>
    <recommendedName>
        <fullName evidence="4">Type IV fimbrial biogenesis protein PilY1</fullName>
    </recommendedName>
</protein>